<dbReference type="SUPFAM" id="SSF55961">
    <property type="entry name" value="Bet v1-like"/>
    <property type="match status" value="1"/>
</dbReference>
<dbReference type="Gene3D" id="3.30.530.20">
    <property type="match status" value="1"/>
</dbReference>
<keyword evidence="1" id="KW-1133">Transmembrane helix</keyword>
<dbReference type="AlphaFoldDB" id="A0A1R0H8B0"/>
<evidence type="ECO:0000313" key="3">
    <source>
        <dbReference type="EMBL" id="OLY85420.1"/>
    </source>
</evidence>
<comment type="caution">
    <text evidence="3">The sequence shown here is derived from an EMBL/GenBank/DDBJ whole genome shotgun (WGS) entry which is preliminary data.</text>
</comment>
<dbReference type="EMBL" id="LSSL01000115">
    <property type="protein sequence ID" value="OLY85420.1"/>
    <property type="molecule type" value="Genomic_DNA"/>
</dbReference>
<keyword evidence="1" id="KW-0472">Membrane</keyword>
<dbReference type="CDD" id="cd00177">
    <property type="entry name" value="START"/>
    <property type="match status" value="1"/>
</dbReference>
<dbReference type="OrthoDB" id="333905at2759"/>
<keyword evidence="4" id="KW-1185">Reference proteome</keyword>
<sequence length="317" mass="36532">MSKPFVAFAMIQAFQTIIILIYLPLNFILSSLSSKKRHPQKISKPNDADNKNRSLRAGFQEQILYINSEFEKKTNSRLLERKTIGGNGQLKFSENEIRDYRRIGDSSVAKIRSILQQFCSNDTNPMWNEIHKRDDLYRVKIFKHKKHTHCYISDGYIPSLPGSTFDLLNDATNRPKWDSLIDSSEIIGPVSSRSRVLYTRFKPVWPISARDSLLLTSFNRLSNSEWPEVFPNNESKYRYYSVSTSVTHPNYPEFKEKGLVRMSVITSGYFIDDVPQSSLEELKLDSSLKWSRLIQVAHVKVDSWIPGSVVNIGKISN</sequence>
<dbReference type="PROSITE" id="PS50848">
    <property type="entry name" value="START"/>
    <property type="match status" value="1"/>
</dbReference>
<dbReference type="Proteomes" id="UP000187455">
    <property type="component" value="Unassembled WGS sequence"/>
</dbReference>
<accession>A0A1R0H8B0</accession>
<dbReference type="GO" id="GO:0008289">
    <property type="term" value="F:lipid binding"/>
    <property type="evidence" value="ECO:0007669"/>
    <property type="project" value="InterPro"/>
</dbReference>
<protein>
    <recommendedName>
        <fullName evidence="2">START domain-containing protein</fullName>
    </recommendedName>
</protein>
<organism evidence="3 4">
    <name type="scientific">Smittium mucronatum</name>
    <dbReference type="NCBI Taxonomy" id="133383"/>
    <lineage>
        <taxon>Eukaryota</taxon>
        <taxon>Fungi</taxon>
        <taxon>Fungi incertae sedis</taxon>
        <taxon>Zoopagomycota</taxon>
        <taxon>Kickxellomycotina</taxon>
        <taxon>Harpellomycetes</taxon>
        <taxon>Harpellales</taxon>
        <taxon>Legeriomycetaceae</taxon>
        <taxon>Smittium</taxon>
    </lineage>
</organism>
<dbReference type="InterPro" id="IPR051213">
    <property type="entry name" value="START_lipid_transfer"/>
</dbReference>
<dbReference type="GO" id="GO:0005737">
    <property type="term" value="C:cytoplasm"/>
    <property type="evidence" value="ECO:0007669"/>
    <property type="project" value="UniProtKB-ARBA"/>
</dbReference>
<keyword evidence="1" id="KW-0812">Transmembrane</keyword>
<feature type="transmembrane region" description="Helical" evidence="1">
    <location>
        <begin position="6"/>
        <end position="29"/>
    </location>
</feature>
<evidence type="ECO:0000259" key="2">
    <source>
        <dbReference type="PROSITE" id="PS50848"/>
    </source>
</evidence>
<feature type="domain" description="START" evidence="2">
    <location>
        <begin position="165"/>
        <end position="317"/>
    </location>
</feature>
<dbReference type="Pfam" id="PF01852">
    <property type="entry name" value="START"/>
    <property type="match status" value="1"/>
</dbReference>
<dbReference type="PANTHER" id="PTHR19308:SF14">
    <property type="entry name" value="START DOMAIN-CONTAINING PROTEIN"/>
    <property type="match status" value="1"/>
</dbReference>
<name>A0A1R0H8B0_9FUNG</name>
<dbReference type="InterPro" id="IPR023393">
    <property type="entry name" value="START-like_dom_sf"/>
</dbReference>
<evidence type="ECO:0000313" key="4">
    <source>
        <dbReference type="Proteomes" id="UP000187455"/>
    </source>
</evidence>
<evidence type="ECO:0000256" key="1">
    <source>
        <dbReference type="SAM" id="Phobius"/>
    </source>
</evidence>
<gene>
    <name evidence="3" type="ORF">AYI68_g393</name>
</gene>
<dbReference type="PANTHER" id="PTHR19308">
    <property type="entry name" value="PHOSPHATIDYLCHOLINE TRANSFER PROTEIN"/>
    <property type="match status" value="1"/>
</dbReference>
<reference evidence="3 4" key="1">
    <citation type="journal article" date="2016" name="Mol. Biol. Evol.">
        <title>Genome-Wide Survey of Gut Fungi (Harpellales) Reveals the First Horizontally Transferred Ubiquitin Gene from a Mosquito Host.</title>
        <authorList>
            <person name="Wang Y."/>
            <person name="White M.M."/>
            <person name="Kvist S."/>
            <person name="Moncalvo J.M."/>
        </authorList>
    </citation>
    <scope>NUCLEOTIDE SEQUENCE [LARGE SCALE GENOMIC DNA]</scope>
    <source>
        <strain evidence="3 4">ALG-7-W6</strain>
    </source>
</reference>
<dbReference type="InterPro" id="IPR002913">
    <property type="entry name" value="START_lipid-bd_dom"/>
</dbReference>
<proteinExistence type="predicted"/>